<dbReference type="OrthoDB" id="72025at2"/>
<organism evidence="2 3">
    <name type="scientific">Emticicia agri</name>
    <dbReference type="NCBI Taxonomy" id="2492393"/>
    <lineage>
        <taxon>Bacteria</taxon>
        <taxon>Pseudomonadati</taxon>
        <taxon>Bacteroidota</taxon>
        <taxon>Cytophagia</taxon>
        <taxon>Cytophagales</taxon>
        <taxon>Leadbetterellaceae</taxon>
        <taxon>Emticicia</taxon>
    </lineage>
</organism>
<protein>
    <recommendedName>
        <fullName evidence="1">DUF7710 domain-containing protein</fullName>
    </recommendedName>
</protein>
<sequence length="90" mass="10670">MFEYVFVFVGEESKLPSAIYLDIDNIKDWIISNSLSGSLHKLPINISVYDWSIMQGYFEPKKDYQKESRFIQRFTSASVEHWHYENGIEL</sequence>
<name>A0A4Q5LTY0_9BACT</name>
<comment type="caution">
    <text evidence="2">The sequence shown here is derived from an EMBL/GenBank/DDBJ whole genome shotgun (WGS) entry which is preliminary data.</text>
</comment>
<feature type="domain" description="DUF7710" evidence="1">
    <location>
        <begin position="5"/>
        <end position="88"/>
    </location>
</feature>
<dbReference type="RefSeq" id="WP_130023808.1">
    <property type="nucleotide sequence ID" value="NZ_SEWF01000059.1"/>
</dbReference>
<reference evidence="2 3" key="1">
    <citation type="submission" date="2019-02" db="EMBL/GenBank/DDBJ databases">
        <title>Bacterial novel species Emticicia sp. 17J42-9 isolated from soil.</title>
        <authorList>
            <person name="Jung H.-Y."/>
        </authorList>
    </citation>
    <scope>NUCLEOTIDE SEQUENCE [LARGE SCALE GENOMIC DNA]</scope>
    <source>
        <strain evidence="2 3">17J42-9</strain>
    </source>
</reference>
<dbReference type="EMBL" id="SEWF01000059">
    <property type="protein sequence ID" value="RYU93032.1"/>
    <property type="molecule type" value="Genomic_DNA"/>
</dbReference>
<evidence type="ECO:0000313" key="2">
    <source>
        <dbReference type="EMBL" id="RYU93032.1"/>
    </source>
</evidence>
<evidence type="ECO:0000313" key="3">
    <source>
        <dbReference type="Proteomes" id="UP000293162"/>
    </source>
</evidence>
<proteinExistence type="predicted"/>
<dbReference type="InterPro" id="IPR056127">
    <property type="entry name" value="DUF7710"/>
</dbReference>
<dbReference type="AlphaFoldDB" id="A0A4Q5LTY0"/>
<keyword evidence="3" id="KW-1185">Reference proteome</keyword>
<dbReference type="Pfam" id="PF24819">
    <property type="entry name" value="DUF7710"/>
    <property type="match status" value="1"/>
</dbReference>
<evidence type="ECO:0000259" key="1">
    <source>
        <dbReference type="Pfam" id="PF24819"/>
    </source>
</evidence>
<gene>
    <name evidence="2" type="ORF">EWM59_24085</name>
</gene>
<accession>A0A4Q5LTY0</accession>
<dbReference type="Proteomes" id="UP000293162">
    <property type="component" value="Unassembled WGS sequence"/>
</dbReference>